<gene>
    <name evidence="2" type="ORF">CHS0354_040645</name>
</gene>
<feature type="region of interest" description="Disordered" evidence="1">
    <location>
        <begin position="1"/>
        <end position="21"/>
    </location>
</feature>
<proteinExistence type="predicted"/>
<sequence>MRHRSGQTAGRGGGPIAPKEEEVILIANNKGSGRARRDCGGMYASHLQRGAGGCSQTGGAISPGSRPKWALERNHYCRGGRGTRGQQSIAVRQLVTWSGTGPNEHPDNSSPMKQRMIPECNSGSPYPGGRRQLRYAAPRGKKDGARET</sequence>
<name>A0AAE0TD67_9BIVA</name>
<reference evidence="2" key="2">
    <citation type="journal article" date="2021" name="Genome Biol. Evol.">
        <title>Developing a high-quality reference genome for a parasitic bivalve with doubly uniparental inheritance (Bivalvia: Unionida).</title>
        <authorList>
            <person name="Smith C.H."/>
        </authorList>
    </citation>
    <scope>NUCLEOTIDE SEQUENCE</scope>
    <source>
        <strain evidence="2">CHS0354</strain>
        <tissue evidence="2">Mantle</tissue>
    </source>
</reference>
<reference evidence="2" key="1">
    <citation type="journal article" date="2021" name="Genome Biol. Evol.">
        <title>A High-Quality Reference Genome for a Parasitic Bivalve with Doubly Uniparental Inheritance (Bivalvia: Unionida).</title>
        <authorList>
            <person name="Smith C.H."/>
        </authorList>
    </citation>
    <scope>NUCLEOTIDE SEQUENCE</scope>
    <source>
        <strain evidence="2">CHS0354</strain>
    </source>
</reference>
<dbReference type="Proteomes" id="UP001195483">
    <property type="component" value="Unassembled WGS sequence"/>
</dbReference>
<accession>A0AAE0TD67</accession>
<comment type="caution">
    <text evidence="2">The sequence shown here is derived from an EMBL/GenBank/DDBJ whole genome shotgun (WGS) entry which is preliminary data.</text>
</comment>
<feature type="region of interest" description="Disordered" evidence="1">
    <location>
        <begin position="97"/>
        <end position="148"/>
    </location>
</feature>
<evidence type="ECO:0000313" key="2">
    <source>
        <dbReference type="EMBL" id="KAK3607735.1"/>
    </source>
</evidence>
<protein>
    <submittedName>
        <fullName evidence="2">Uncharacterized protein</fullName>
    </submittedName>
</protein>
<reference evidence="2" key="3">
    <citation type="submission" date="2023-05" db="EMBL/GenBank/DDBJ databases">
        <authorList>
            <person name="Smith C.H."/>
        </authorList>
    </citation>
    <scope>NUCLEOTIDE SEQUENCE</scope>
    <source>
        <strain evidence="2">CHS0354</strain>
        <tissue evidence="2">Mantle</tissue>
    </source>
</reference>
<keyword evidence="3" id="KW-1185">Reference proteome</keyword>
<evidence type="ECO:0000313" key="3">
    <source>
        <dbReference type="Proteomes" id="UP001195483"/>
    </source>
</evidence>
<evidence type="ECO:0000256" key="1">
    <source>
        <dbReference type="SAM" id="MobiDB-lite"/>
    </source>
</evidence>
<dbReference type="AlphaFoldDB" id="A0AAE0TD67"/>
<dbReference type="EMBL" id="JAEAOA010002341">
    <property type="protein sequence ID" value="KAK3607735.1"/>
    <property type="molecule type" value="Genomic_DNA"/>
</dbReference>
<organism evidence="2 3">
    <name type="scientific">Potamilus streckersoni</name>
    <dbReference type="NCBI Taxonomy" id="2493646"/>
    <lineage>
        <taxon>Eukaryota</taxon>
        <taxon>Metazoa</taxon>
        <taxon>Spiralia</taxon>
        <taxon>Lophotrochozoa</taxon>
        <taxon>Mollusca</taxon>
        <taxon>Bivalvia</taxon>
        <taxon>Autobranchia</taxon>
        <taxon>Heteroconchia</taxon>
        <taxon>Palaeoheterodonta</taxon>
        <taxon>Unionida</taxon>
        <taxon>Unionoidea</taxon>
        <taxon>Unionidae</taxon>
        <taxon>Ambleminae</taxon>
        <taxon>Lampsilini</taxon>
        <taxon>Potamilus</taxon>
    </lineage>
</organism>